<dbReference type="PROSITE" id="PS00122">
    <property type="entry name" value="CARBOXYLESTERASE_B_1"/>
    <property type="match status" value="1"/>
</dbReference>
<evidence type="ECO:0000256" key="3">
    <source>
        <dbReference type="ARBA" id="ARBA00022487"/>
    </source>
</evidence>
<dbReference type="Proteomes" id="UP001458880">
    <property type="component" value="Unassembled WGS sequence"/>
</dbReference>
<evidence type="ECO:0000313" key="10">
    <source>
        <dbReference type="Proteomes" id="UP001458880"/>
    </source>
</evidence>
<keyword evidence="6" id="KW-0325">Glycoprotein</keyword>
<proteinExistence type="inferred from homology"/>
<comment type="caution">
    <text evidence="9">The sequence shown here is derived from an EMBL/GenBank/DDBJ whole genome shotgun (WGS) entry which is preliminary data.</text>
</comment>
<organism evidence="9 10">
    <name type="scientific">Popillia japonica</name>
    <name type="common">Japanese beetle</name>
    <dbReference type="NCBI Taxonomy" id="7064"/>
    <lineage>
        <taxon>Eukaryota</taxon>
        <taxon>Metazoa</taxon>
        <taxon>Ecdysozoa</taxon>
        <taxon>Arthropoda</taxon>
        <taxon>Hexapoda</taxon>
        <taxon>Insecta</taxon>
        <taxon>Pterygota</taxon>
        <taxon>Neoptera</taxon>
        <taxon>Endopterygota</taxon>
        <taxon>Coleoptera</taxon>
        <taxon>Polyphaga</taxon>
        <taxon>Scarabaeiformia</taxon>
        <taxon>Scarabaeidae</taxon>
        <taxon>Rutelinae</taxon>
        <taxon>Popillia</taxon>
    </lineage>
</organism>
<keyword evidence="3" id="KW-0719">Serine esterase</keyword>
<gene>
    <name evidence="9" type="ORF">QE152_g14424</name>
</gene>
<keyword evidence="4 7" id="KW-0378">Hydrolase</keyword>
<dbReference type="PANTHER" id="PTHR11559">
    <property type="entry name" value="CARBOXYLESTERASE"/>
    <property type="match status" value="1"/>
</dbReference>
<keyword evidence="10" id="KW-1185">Reference proteome</keyword>
<dbReference type="InterPro" id="IPR019826">
    <property type="entry name" value="Carboxylesterase_B_AS"/>
</dbReference>
<evidence type="ECO:0000256" key="1">
    <source>
        <dbReference type="ARBA" id="ARBA00005964"/>
    </source>
</evidence>
<reference evidence="9 10" key="1">
    <citation type="journal article" date="2024" name="BMC Genomics">
        <title>De novo assembly and annotation of Popillia japonica's genome with initial clues to its potential as an invasive pest.</title>
        <authorList>
            <person name="Cucini C."/>
            <person name="Boschi S."/>
            <person name="Funari R."/>
            <person name="Cardaioli E."/>
            <person name="Iannotti N."/>
            <person name="Marturano G."/>
            <person name="Paoli F."/>
            <person name="Bruttini M."/>
            <person name="Carapelli A."/>
            <person name="Frati F."/>
            <person name="Nardi F."/>
        </authorList>
    </citation>
    <scope>NUCLEOTIDE SEQUENCE [LARGE SCALE GENOMIC DNA]</scope>
    <source>
        <strain evidence="9">DMR45628</strain>
    </source>
</reference>
<dbReference type="InterPro" id="IPR029058">
    <property type="entry name" value="AB_hydrolase_fold"/>
</dbReference>
<keyword evidence="5" id="KW-1015">Disulfide bond</keyword>
<dbReference type="AlphaFoldDB" id="A0AAW1L9P3"/>
<dbReference type="PROSITE" id="PS01173">
    <property type="entry name" value="LIPASE_GDXG_HIS"/>
    <property type="match status" value="1"/>
</dbReference>
<dbReference type="GO" id="GO:0052689">
    <property type="term" value="F:carboxylic ester hydrolase activity"/>
    <property type="evidence" value="ECO:0007669"/>
    <property type="project" value="UniProtKB-KW"/>
</dbReference>
<evidence type="ECO:0000259" key="8">
    <source>
        <dbReference type="Pfam" id="PF00135"/>
    </source>
</evidence>
<dbReference type="SUPFAM" id="SSF53474">
    <property type="entry name" value="alpha/beta-Hydrolases"/>
    <property type="match status" value="1"/>
</dbReference>
<evidence type="ECO:0000256" key="2">
    <source>
        <dbReference type="ARBA" id="ARBA00010515"/>
    </source>
</evidence>
<dbReference type="PROSITE" id="PS00941">
    <property type="entry name" value="CARBOXYLESTERASE_B_2"/>
    <property type="match status" value="1"/>
</dbReference>
<sequence>MYCVYIGAQEKDSLLEVRTNHGWVLGKKLTNSVYAWNGIPYAKPPLGDLRFEAPVAPNNWTGIWDATYDRSECVSFIVSELAENINNPRGDEDCLYVNVYTPKPPQSIHTPLAVMVWIHGGSFLHGNGSYALYSPTELVREGVIVVSFNYRLGIFGFLSTNDNAVPGNTGLRDQLFALNWVQNNIRTFGGNPNQVTIFGESAGAASVSYLVLSPLSRGLFSRAIMESGTALCIWSLSKKASEAAFAVGAIMESGTALCIWSLSKKASEAAFAVGATLGINTTSSTDLVRALKNVSAKDLHRAAILIMGTILARSPIDGLVYAPVMEPPGDNAVVTISSYERLHYGAFNRVTQIMGYNSAEFYLFQNLVGLILKYLANYNLTSAHLVPSSMRARKSNLPTIGDQIKAYYGDNDETVLFPKSRLLNYLSDTAFVRPIQKTVQLTSKYAMTYFYKFSYNSIAGALGAGHADELKYIFDNENDISVDEKNVAKCMKKLWTNFAKYGNPSYRLGSRICNGIFWKPMTPSDRRKLYYINIDKVVTRGSNPDGENMTFWNNLFEKYALGPLQLY</sequence>
<evidence type="ECO:0000256" key="6">
    <source>
        <dbReference type="ARBA" id="ARBA00023180"/>
    </source>
</evidence>
<name>A0AAW1L9P3_POPJA</name>
<accession>A0AAW1L9P3</accession>
<dbReference type="InterPro" id="IPR002018">
    <property type="entry name" value="CarbesteraseB"/>
</dbReference>
<feature type="domain" description="Carboxylesterase type B" evidence="8">
    <location>
        <begin position="248"/>
        <end position="552"/>
    </location>
</feature>
<evidence type="ECO:0000256" key="7">
    <source>
        <dbReference type="RuleBase" id="RU361235"/>
    </source>
</evidence>
<dbReference type="EMBL" id="JASPKY010000145">
    <property type="protein sequence ID" value="KAK9730599.1"/>
    <property type="molecule type" value="Genomic_DNA"/>
</dbReference>
<evidence type="ECO:0000256" key="5">
    <source>
        <dbReference type="ARBA" id="ARBA00023157"/>
    </source>
</evidence>
<dbReference type="Pfam" id="PF00135">
    <property type="entry name" value="COesterase"/>
    <property type="match status" value="2"/>
</dbReference>
<protein>
    <recommendedName>
        <fullName evidence="7">Carboxylic ester hydrolase</fullName>
        <ecNumber evidence="7">3.1.1.-</ecNumber>
    </recommendedName>
</protein>
<comment type="similarity">
    <text evidence="1 7">Belongs to the type-B carboxylesterase/lipase family.</text>
</comment>
<evidence type="ECO:0000313" key="9">
    <source>
        <dbReference type="EMBL" id="KAK9730599.1"/>
    </source>
</evidence>
<feature type="domain" description="Carboxylesterase type B" evidence="8">
    <location>
        <begin position="16"/>
        <end position="247"/>
    </location>
</feature>
<dbReference type="EC" id="3.1.1.-" evidence="7"/>
<comment type="similarity">
    <text evidence="2">Belongs to the 'GDXG' lipolytic enzyme family.</text>
</comment>
<dbReference type="InterPro" id="IPR019819">
    <property type="entry name" value="Carboxylesterase_B_CS"/>
</dbReference>
<dbReference type="Gene3D" id="3.40.50.1820">
    <property type="entry name" value="alpha/beta hydrolase"/>
    <property type="match status" value="2"/>
</dbReference>
<evidence type="ECO:0000256" key="4">
    <source>
        <dbReference type="ARBA" id="ARBA00022801"/>
    </source>
</evidence>
<dbReference type="InterPro" id="IPR050309">
    <property type="entry name" value="Type-B_Carboxylest/Lipase"/>
</dbReference>
<dbReference type="InterPro" id="IPR002168">
    <property type="entry name" value="Lipase_GDXG_HIS_AS"/>
</dbReference>